<feature type="compositionally biased region" description="Basic and acidic residues" evidence="1">
    <location>
        <begin position="19"/>
        <end position="29"/>
    </location>
</feature>
<reference evidence="2 3" key="1">
    <citation type="submission" date="2024-07" db="EMBL/GenBank/DDBJ databases">
        <title>Genomic Encyclopedia of Type Strains, Phase V (KMG-V): Genome sequencing to study the core and pangenomes of soil and plant-associated prokaryotes.</title>
        <authorList>
            <person name="Whitman W."/>
        </authorList>
    </citation>
    <scope>NUCLEOTIDE SEQUENCE [LARGE SCALE GENOMIC DNA]</scope>
    <source>
        <strain evidence="2 3">USDA 222</strain>
    </source>
</reference>
<comment type="caution">
    <text evidence="2">The sequence shown here is derived from an EMBL/GenBank/DDBJ whole genome shotgun (WGS) entry which is preliminary data.</text>
</comment>
<dbReference type="EMBL" id="JBGBZN010000002">
    <property type="protein sequence ID" value="MEY9473104.1"/>
    <property type="molecule type" value="Genomic_DNA"/>
</dbReference>
<accession>A0ABV4GMD3</accession>
<feature type="compositionally biased region" description="Basic and acidic residues" evidence="1">
    <location>
        <begin position="1"/>
        <end position="11"/>
    </location>
</feature>
<keyword evidence="3" id="KW-1185">Reference proteome</keyword>
<feature type="region of interest" description="Disordered" evidence="1">
    <location>
        <begin position="1"/>
        <end position="29"/>
    </location>
</feature>
<proteinExistence type="predicted"/>
<dbReference type="Proteomes" id="UP001565474">
    <property type="component" value="Unassembled WGS sequence"/>
</dbReference>
<sequence length="29" mass="3272">MNALARQRDTQDLAPHARGFGERFATDLL</sequence>
<gene>
    <name evidence="2" type="ORF">ABH992_005503</name>
</gene>
<evidence type="ECO:0000313" key="3">
    <source>
        <dbReference type="Proteomes" id="UP001565474"/>
    </source>
</evidence>
<name>A0ABV4GMD3_9BRAD</name>
<evidence type="ECO:0000313" key="2">
    <source>
        <dbReference type="EMBL" id="MEY9473104.1"/>
    </source>
</evidence>
<evidence type="ECO:0000256" key="1">
    <source>
        <dbReference type="SAM" id="MobiDB-lite"/>
    </source>
</evidence>
<organism evidence="2 3">
    <name type="scientific">Bradyrhizobium yuanmingense</name>
    <dbReference type="NCBI Taxonomy" id="108015"/>
    <lineage>
        <taxon>Bacteria</taxon>
        <taxon>Pseudomonadati</taxon>
        <taxon>Pseudomonadota</taxon>
        <taxon>Alphaproteobacteria</taxon>
        <taxon>Hyphomicrobiales</taxon>
        <taxon>Nitrobacteraceae</taxon>
        <taxon>Bradyrhizobium</taxon>
    </lineage>
</organism>
<protein>
    <submittedName>
        <fullName evidence="2">Uncharacterized protein</fullName>
    </submittedName>
</protein>